<dbReference type="Gene3D" id="3.40.920.10">
    <property type="entry name" value="Pyruvate-ferredoxin oxidoreductase, PFOR, domain III"/>
    <property type="match status" value="1"/>
</dbReference>
<evidence type="ECO:0000256" key="1">
    <source>
        <dbReference type="ARBA" id="ARBA00023002"/>
    </source>
</evidence>
<keyword evidence="3" id="KW-0670">Pyruvate</keyword>
<dbReference type="Pfam" id="PF01558">
    <property type="entry name" value="POR"/>
    <property type="match status" value="1"/>
</dbReference>
<gene>
    <name evidence="3" type="ORF">KKC1_15130</name>
</gene>
<dbReference type="InterPro" id="IPR052554">
    <property type="entry name" value="2-oxoglutarate_synth_KorC"/>
</dbReference>
<keyword evidence="4" id="KW-1185">Reference proteome</keyword>
<comment type="caution">
    <text evidence="3">The sequence shown here is derived from an EMBL/GenBank/DDBJ whole genome shotgun (WGS) entry which is preliminary data.</text>
</comment>
<dbReference type="InterPro" id="IPR011894">
    <property type="entry name" value="PorC_KorC"/>
</dbReference>
<protein>
    <submittedName>
        <fullName evidence="3">Pyruvate/ketoisovalerate oxidoreductase subunit gamma</fullName>
    </submittedName>
</protein>
<dbReference type="EMBL" id="BDGJ01000071">
    <property type="protein sequence ID" value="GAW92358.1"/>
    <property type="molecule type" value="Genomic_DNA"/>
</dbReference>
<dbReference type="GO" id="GO:0016625">
    <property type="term" value="F:oxidoreductase activity, acting on the aldehyde or oxo group of donors, iron-sulfur protein as acceptor"/>
    <property type="evidence" value="ECO:0007669"/>
    <property type="project" value="InterPro"/>
</dbReference>
<organism evidence="3 4">
    <name type="scientific">Calderihabitans maritimus</name>
    <dbReference type="NCBI Taxonomy" id="1246530"/>
    <lineage>
        <taxon>Bacteria</taxon>
        <taxon>Bacillati</taxon>
        <taxon>Bacillota</taxon>
        <taxon>Clostridia</taxon>
        <taxon>Neomoorellales</taxon>
        <taxon>Calderihabitantaceae</taxon>
        <taxon>Calderihabitans</taxon>
    </lineage>
</organism>
<dbReference type="SUPFAM" id="SSF53323">
    <property type="entry name" value="Pyruvate-ferredoxin oxidoreductase, PFOR, domain III"/>
    <property type="match status" value="1"/>
</dbReference>
<dbReference type="PANTHER" id="PTHR42730">
    <property type="entry name" value="2-OXOGLUTARATE SYNTHASE SUBUNIT KORC"/>
    <property type="match status" value="1"/>
</dbReference>
<evidence type="ECO:0000313" key="4">
    <source>
        <dbReference type="Proteomes" id="UP000197032"/>
    </source>
</evidence>
<keyword evidence="1" id="KW-0560">Oxidoreductase</keyword>
<accession>A0A1Z5HSF6</accession>
<feature type="domain" description="Pyruvate/ketoisovalerate oxidoreductase catalytic" evidence="2">
    <location>
        <begin position="12"/>
        <end position="175"/>
    </location>
</feature>
<evidence type="ECO:0000259" key="2">
    <source>
        <dbReference type="Pfam" id="PF01558"/>
    </source>
</evidence>
<dbReference type="Proteomes" id="UP000197032">
    <property type="component" value="Unassembled WGS sequence"/>
</dbReference>
<reference evidence="4" key="1">
    <citation type="journal article" date="2017" name="Appl. Environ. Microbiol.">
        <title>Genomic analysis of Calderihabitans maritimus KKC1, a thermophilic hydrogenogenic carboxydotrophic bacterium isolated from marine sediment.</title>
        <authorList>
            <person name="Omae K."/>
            <person name="Yoneda Y."/>
            <person name="Fukuyama Y."/>
            <person name="Yoshida T."/>
            <person name="Sako Y."/>
        </authorList>
    </citation>
    <scope>NUCLEOTIDE SEQUENCE [LARGE SCALE GENOMIC DNA]</scope>
    <source>
        <strain evidence="4">KKC1</strain>
    </source>
</reference>
<dbReference type="NCBIfam" id="TIGR02175">
    <property type="entry name" value="PorC_KorC"/>
    <property type="match status" value="1"/>
</dbReference>
<sequence>MRKFGLIVAGFGGQGVLFVGQLLAHAAVIEGKQVAWIPSYGPEMRGGTAHCMVAIAEREISSPLVEEPDAVMVFNRPSLDKFEPIIIKGGLLLVNSSMVDRPPVRRDLQVYPIAANTLAEQLGNSRVANMIMLGALVKLTGIVSIDSVLQALQQVLPEHRRDLLTLNQKALELGAASFKVA</sequence>
<name>A0A1Z5HSF6_9FIRM</name>
<evidence type="ECO:0000313" key="3">
    <source>
        <dbReference type="EMBL" id="GAW92358.1"/>
    </source>
</evidence>
<dbReference type="InterPro" id="IPR019752">
    <property type="entry name" value="Pyrv/ketoisovalerate_OxRed_cat"/>
</dbReference>
<dbReference type="AlphaFoldDB" id="A0A1Z5HSF6"/>
<dbReference type="PANTHER" id="PTHR42730:SF1">
    <property type="entry name" value="2-OXOGLUTARATE SYNTHASE SUBUNIT KORC"/>
    <property type="match status" value="1"/>
</dbReference>
<dbReference type="InterPro" id="IPR002869">
    <property type="entry name" value="Pyrv_flavodox_OxRed_cen"/>
</dbReference>
<proteinExistence type="predicted"/>